<dbReference type="InterPro" id="IPR036291">
    <property type="entry name" value="NAD(P)-bd_dom_sf"/>
</dbReference>
<dbReference type="GeneID" id="97671059"/>
<protein>
    <recommendedName>
        <fullName evidence="3">Saccharopine dehydrogenase NADP binding domain-containing protein</fullName>
    </recommendedName>
</protein>
<evidence type="ECO:0000313" key="2">
    <source>
        <dbReference type="Proteomes" id="UP000049983"/>
    </source>
</evidence>
<dbReference type="AlphaFoldDB" id="A0A0M6ZTI9"/>
<proteinExistence type="predicted"/>
<evidence type="ECO:0008006" key="3">
    <source>
        <dbReference type="Google" id="ProtNLM"/>
    </source>
</evidence>
<dbReference type="SUPFAM" id="SSF51735">
    <property type="entry name" value="NAD(P)-binding Rossmann-fold domains"/>
    <property type="match status" value="1"/>
</dbReference>
<dbReference type="RefSeq" id="WP_055111760.1">
    <property type="nucleotide sequence ID" value="NZ_CXWA01000005.1"/>
</dbReference>
<dbReference type="STRING" id="311410.LA5095_00584"/>
<name>A0A0M6ZTI9_9HYPH</name>
<accession>A0A0M6ZTI9</accession>
<dbReference type="Proteomes" id="UP000049983">
    <property type="component" value="Unassembled WGS sequence"/>
</dbReference>
<reference evidence="2" key="1">
    <citation type="submission" date="2015-07" db="EMBL/GenBank/DDBJ databases">
        <authorList>
            <person name="Rodrigo-Torres Lidia"/>
            <person name="Arahal R.David."/>
        </authorList>
    </citation>
    <scope>NUCLEOTIDE SEQUENCE [LARGE SCALE GENOMIC DNA]</scope>
    <source>
        <strain evidence="2">CECT 5096</strain>
    </source>
</reference>
<organism evidence="1 2">
    <name type="scientific">Roseibium album</name>
    <dbReference type="NCBI Taxonomy" id="311410"/>
    <lineage>
        <taxon>Bacteria</taxon>
        <taxon>Pseudomonadati</taxon>
        <taxon>Pseudomonadota</taxon>
        <taxon>Alphaproteobacteria</taxon>
        <taxon>Hyphomicrobiales</taxon>
        <taxon>Stappiaceae</taxon>
        <taxon>Roseibium</taxon>
    </lineage>
</organism>
<dbReference type="EMBL" id="CXWC01000011">
    <property type="protein sequence ID" value="CTQ73603.1"/>
    <property type="molecule type" value="Genomic_DNA"/>
</dbReference>
<dbReference type="OrthoDB" id="9033521at2"/>
<dbReference type="Gene3D" id="3.40.50.720">
    <property type="entry name" value="NAD(P)-binding Rossmann-like Domain"/>
    <property type="match status" value="1"/>
</dbReference>
<evidence type="ECO:0000313" key="1">
    <source>
        <dbReference type="EMBL" id="CTQ73603.1"/>
    </source>
</evidence>
<sequence length="378" mass="41215">MREETLLIVGNGVLAGHVLYILSHGTRYKKIVIGSRDIERASRKANTLQQHALNIGYDVDIEAIHLDLDNIHQTAASISKVSPAVIFNTASMQSWWVVTTLPDEVRSKVAETRFGPWLPMHLSPTLSLMEALRQCENDAIVVNAAFPDAVNPVLARNGLGPTVGIGNIANVVPALRLAVAEQLNARVQDVDVRICGHHYVSYRLSRLGHPDGAPVFFHASVNGTDVTGSLDQNAVFRSLTERHRRTGGVEGQPVTASSAVAVLEALQGRTRTLVHAPGPNGLPGGYPVWISKAECEISLPQNISLDEAVSVNETGQIHDGIESIDKHGNVRFAEEQMAAMYDLFGHQCDELRLADVHEVAKDLSGRYQHFLERNGLVH</sequence>
<keyword evidence="2" id="KW-1185">Reference proteome</keyword>
<gene>
    <name evidence="1" type="ORF">LA5096_03724</name>
</gene>